<feature type="transmembrane region" description="Helical" evidence="7">
    <location>
        <begin position="325"/>
        <end position="343"/>
    </location>
</feature>
<accession>A0A6A7AUM8</accession>
<dbReference type="PANTHER" id="PTHR23501">
    <property type="entry name" value="MAJOR FACILITATOR SUPERFAMILY"/>
    <property type="match status" value="1"/>
</dbReference>
<feature type="transmembrane region" description="Helical" evidence="7">
    <location>
        <begin position="350"/>
        <end position="370"/>
    </location>
</feature>
<feature type="transmembrane region" description="Helical" evidence="7">
    <location>
        <begin position="12"/>
        <end position="29"/>
    </location>
</feature>
<proteinExistence type="inferred from homology"/>
<keyword evidence="3" id="KW-0813">Transport</keyword>
<dbReference type="GO" id="GO:0022857">
    <property type="term" value="F:transmembrane transporter activity"/>
    <property type="evidence" value="ECO:0007669"/>
    <property type="project" value="InterPro"/>
</dbReference>
<dbReference type="InterPro" id="IPR036259">
    <property type="entry name" value="MFS_trans_sf"/>
</dbReference>
<dbReference type="EMBL" id="MU006339">
    <property type="protein sequence ID" value="KAF2846067.1"/>
    <property type="molecule type" value="Genomic_DNA"/>
</dbReference>
<dbReference type="InterPro" id="IPR020846">
    <property type="entry name" value="MFS_dom"/>
</dbReference>
<feature type="transmembrane region" description="Helical" evidence="7">
    <location>
        <begin position="170"/>
        <end position="191"/>
    </location>
</feature>
<keyword evidence="6 7" id="KW-0472">Membrane</keyword>
<evidence type="ECO:0000256" key="2">
    <source>
        <dbReference type="ARBA" id="ARBA00007520"/>
    </source>
</evidence>
<feature type="transmembrane region" description="Helical" evidence="7">
    <location>
        <begin position="80"/>
        <end position="100"/>
    </location>
</feature>
<feature type="transmembrane region" description="Helical" evidence="7">
    <location>
        <begin position="382"/>
        <end position="403"/>
    </location>
</feature>
<dbReference type="InterPro" id="IPR011701">
    <property type="entry name" value="MFS"/>
</dbReference>
<dbReference type="SUPFAM" id="SSF103473">
    <property type="entry name" value="MFS general substrate transporter"/>
    <property type="match status" value="1"/>
</dbReference>
<dbReference type="Pfam" id="PF07690">
    <property type="entry name" value="MFS_1"/>
    <property type="match status" value="1"/>
</dbReference>
<protein>
    <submittedName>
        <fullName evidence="9">Efflux pump antibiotic resistance protein</fullName>
    </submittedName>
</protein>
<comment type="subcellular location">
    <subcellularLocation>
        <location evidence="1">Membrane</location>
        <topology evidence="1">Multi-pass membrane protein</topology>
    </subcellularLocation>
</comment>
<feature type="transmembrane region" description="Helical" evidence="7">
    <location>
        <begin position="212"/>
        <end position="238"/>
    </location>
</feature>
<feature type="transmembrane region" description="Helical" evidence="7">
    <location>
        <begin position="106"/>
        <end position="127"/>
    </location>
</feature>
<evidence type="ECO:0000313" key="9">
    <source>
        <dbReference type="EMBL" id="KAF2846067.1"/>
    </source>
</evidence>
<feature type="transmembrane region" description="Helical" evidence="7">
    <location>
        <begin position="53"/>
        <end position="73"/>
    </location>
</feature>
<feature type="transmembrane region" description="Helical" evidence="7">
    <location>
        <begin position="497"/>
        <end position="515"/>
    </location>
</feature>
<organism evidence="9 10">
    <name type="scientific">Plenodomus tracheiphilus IPT5</name>
    <dbReference type="NCBI Taxonomy" id="1408161"/>
    <lineage>
        <taxon>Eukaryota</taxon>
        <taxon>Fungi</taxon>
        <taxon>Dikarya</taxon>
        <taxon>Ascomycota</taxon>
        <taxon>Pezizomycotina</taxon>
        <taxon>Dothideomycetes</taxon>
        <taxon>Pleosporomycetidae</taxon>
        <taxon>Pleosporales</taxon>
        <taxon>Pleosporineae</taxon>
        <taxon>Leptosphaeriaceae</taxon>
        <taxon>Plenodomus</taxon>
    </lineage>
</organism>
<keyword evidence="5 7" id="KW-1133">Transmembrane helix</keyword>
<evidence type="ECO:0000256" key="4">
    <source>
        <dbReference type="ARBA" id="ARBA00022692"/>
    </source>
</evidence>
<evidence type="ECO:0000256" key="3">
    <source>
        <dbReference type="ARBA" id="ARBA00022448"/>
    </source>
</evidence>
<evidence type="ECO:0000313" key="10">
    <source>
        <dbReference type="Proteomes" id="UP000799423"/>
    </source>
</evidence>
<dbReference type="PANTHER" id="PTHR23501:SF12">
    <property type="entry name" value="MAJOR FACILITATOR SUPERFAMILY (MFS) PROFILE DOMAIN-CONTAINING PROTEIN-RELATED"/>
    <property type="match status" value="1"/>
</dbReference>
<feature type="transmembrane region" description="Helical" evidence="7">
    <location>
        <begin position="139"/>
        <end position="158"/>
    </location>
</feature>
<gene>
    <name evidence="9" type="ORF">T440DRAFT_459258</name>
</gene>
<name>A0A6A7AUM8_9PLEO</name>
<dbReference type="AlphaFoldDB" id="A0A6A7AUM8"/>
<evidence type="ECO:0000256" key="7">
    <source>
        <dbReference type="SAM" id="Phobius"/>
    </source>
</evidence>
<sequence>MHLPPRSVHGVRWFLVCSSLYVGALIYGLDTTIAADIQAAIIERFGDVSQLTWVGTGFPLGSVCAILPCAAFYAVYDVKILFLGSILLFEAGSALCGAAPTMNALIVGRVLAGVGGSGVYIGILNYISMCTSDKERGRYMSGIGLVWGLGAILGPVVGGAFSTSGATWRWAFYINLVIAAICAPVYIVYLPSLKPPGASSMSALKQLLAMDWVGFILSTGSLVCFVSALTFGGSTWAWSDGRTISMFVVFGVLLLLTVVQQRLHIFTTPEARMVPPARIITNRSQVLLNIQTAATVTNIFIPLYYIPLYFQFVHGDTAMMAAVRLLPFILILVTTNMAAGFCLARIGYYWAIYMVTGILMTVGGALMFTINIDSPAANIYGYSVLLAIGSGLTFQAGYAIAGVKAAQKGWSGTDIQSAVSLQNISQIGGTLLSLLICGQIFQSLAARNLERALAGQGFSAADIRSAIAGTQSQLFESLTPELVILATDAITQGMKNVYALSMAAGVLSLVCALLMKKERLFGMQAGVGGGG</sequence>
<reference evidence="9" key="1">
    <citation type="submission" date="2020-01" db="EMBL/GenBank/DDBJ databases">
        <authorList>
            <consortium name="DOE Joint Genome Institute"/>
            <person name="Haridas S."/>
            <person name="Albert R."/>
            <person name="Binder M."/>
            <person name="Bloem J."/>
            <person name="Labutti K."/>
            <person name="Salamov A."/>
            <person name="Andreopoulos B."/>
            <person name="Baker S.E."/>
            <person name="Barry K."/>
            <person name="Bills G."/>
            <person name="Bluhm B.H."/>
            <person name="Cannon C."/>
            <person name="Castanera R."/>
            <person name="Culley D.E."/>
            <person name="Daum C."/>
            <person name="Ezra D."/>
            <person name="Gonzalez J.B."/>
            <person name="Henrissat B."/>
            <person name="Kuo A."/>
            <person name="Liang C."/>
            <person name="Lipzen A."/>
            <person name="Lutzoni F."/>
            <person name="Magnuson J."/>
            <person name="Mondo S."/>
            <person name="Nolan M."/>
            <person name="Ohm R."/>
            <person name="Pangilinan J."/>
            <person name="Park H.-J."/>
            <person name="Ramirez L."/>
            <person name="Alfaro M."/>
            <person name="Sun H."/>
            <person name="Tritt A."/>
            <person name="Yoshinaga Y."/>
            <person name="Zwiers L.-H."/>
            <person name="Turgeon B.G."/>
            <person name="Goodwin S.B."/>
            <person name="Spatafora J.W."/>
            <person name="Crous P.W."/>
            <person name="Grigoriev I.V."/>
        </authorList>
    </citation>
    <scope>NUCLEOTIDE SEQUENCE</scope>
    <source>
        <strain evidence="9">IPT5</strain>
    </source>
</reference>
<evidence type="ECO:0000256" key="5">
    <source>
        <dbReference type="ARBA" id="ARBA00022989"/>
    </source>
</evidence>
<evidence type="ECO:0000256" key="6">
    <source>
        <dbReference type="ARBA" id="ARBA00023136"/>
    </source>
</evidence>
<feature type="transmembrane region" description="Helical" evidence="7">
    <location>
        <begin position="244"/>
        <end position="265"/>
    </location>
</feature>
<dbReference type="Proteomes" id="UP000799423">
    <property type="component" value="Unassembled WGS sequence"/>
</dbReference>
<comment type="similarity">
    <text evidence="2">Belongs to the major facilitator superfamily. TCR/Tet family.</text>
</comment>
<dbReference type="Gene3D" id="1.20.1250.20">
    <property type="entry name" value="MFS general substrate transporter like domains"/>
    <property type="match status" value="1"/>
</dbReference>
<keyword evidence="4 7" id="KW-0812">Transmembrane</keyword>
<dbReference type="GO" id="GO:0005886">
    <property type="term" value="C:plasma membrane"/>
    <property type="evidence" value="ECO:0007669"/>
    <property type="project" value="TreeGrafter"/>
</dbReference>
<feature type="domain" description="Major facilitator superfamily (MFS) profile" evidence="8">
    <location>
        <begin position="16"/>
        <end position="520"/>
    </location>
</feature>
<evidence type="ECO:0000259" key="8">
    <source>
        <dbReference type="PROSITE" id="PS50850"/>
    </source>
</evidence>
<evidence type="ECO:0000256" key="1">
    <source>
        <dbReference type="ARBA" id="ARBA00004141"/>
    </source>
</evidence>
<keyword evidence="10" id="KW-1185">Reference proteome</keyword>
<feature type="transmembrane region" description="Helical" evidence="7">
    <location>
        <begin position="286"/>
        <end position="305"/>
    </location>
</feature>
<dbReference type="PROSITE" id="PS50850">
    <property type="entry name" value="MFS"/>
    <property type="match status" value="1"/>
</dbReference>
<dbReference type="OrthoDB" id="10021397at2759"/>